<evidence type="ECO:0000313" key="1">
    <source>
        <dbReference type="EMBL" id="KAF4399116.1"/>
    </source>
</evidence>
<dbReference type="Proteomes" id="UP000583929">
    <property type="component" value="Unassembled WGS sequence"/>
</dbReference>
<protein>
    <submittedName>
        <fullName evidence="1">Uncharacterized protein</fullName>
    </submittedName>
</protein>
<dbReference type="AlphaFoldDB" id="A0A7J6HV85"/>
<organism evidence="1 2">
    <name type="scientific">Cannabis sativa</name>
    <name type="common">Hemp</name>
    <name type="synonym">Marijuana</name>
    <dbReference type="NCBI Taxonomy" id="3483"/>
    <lineage>
        <taxon>Eukaryota</taxon>
        <taxon>Viridiplantae</taxon>
        <taxon>Streptophyta</taxon>
        <taxon>Embryophyta</taxon>
        <taxon>Tracheophyta</taxon>
        <taxon>Spermatophyta</taxon>
        <taxon>Magnoliopsida</taxon>
        <taxon>eudicotyledons</taxon>
        <taxon>Gunneridae</taxon>
        <taxon>Pentapetalae</taxon>
        <taxon>rosids</taxon>
        <taxon>fabids</taxon>
        <taxon>Rosales</taxon>
        <taxon>Cannabaceae</taxon>
        <taxon>Cannabis</taxon>
    </lineage>
</organism>
<evidence type="ECO:0000313" key="2">
    <source>
        <dbReference type="Proteomes" id="UP000583929"/>
    </source>
</evidence>
<name>A0A7J6HV85_CANSA</name>
<sequence length="79" mass="9021">MDAIDAGSIGHEIIHESVIRGMDTKSYQTNDIDMMNCSNCRNFIDEILSISFGFTQYLHRNKTTTTKLSFEHRAITSFT</sequence>
<dbReference type="EMBL" id="JAATIQ010000022">
    <property type="protein sequence ID" value="KAF4399116.1"/>
    <property type="molecule type" value="Genomic_DNA"/>
</dbReference>
<reference evidence="1 2" key="1">
    <citation type="journal article" date="2020" name="bioRxiv">
        <title>Sequence and annotation of 42 cannabis genomes reveals extensive copy number variation in cannabinoid synthesis and pathogen resistance genes.</title>
        <authorList>
            <person name="Mckernan K.J."/>
            <person name="Helbert Y."/>
            <person name="Kane L.T."/>
            <person name="Ebling H."/>
            <person name="Zhang L."/>
            <person name="Liu B."/>
            <person name="Eaton Z."/>
            <person name="Mclaughlin S."/>
            <person name="Kingan S."/>
            <person name="Baybayan P."/>
            <person name="Concepcion G."/>
            <person name="Jordan M."/>
            <person name="Riva A."/>
            <person name="Barbazuk W."/>
            <person name="Harkins T."/>
        </authorList>
    </citation>
    <scope>NUCLEOTIDE SEQUENCE [LARGE SCALE GENOMIC DNA]</scope>
    <source>
        <strain evidence="2">cv. Jamaican Lion 4</strain>
        <tissue evidence="1">Leaf</tissue>
    </source>
</reference>
<accession>A0A7J6HV85</accession>
<comment type="caution">
    <text evidence="1">The sequence shown here is derived from an EMBL/GenBank/DDBJ whole genome shotgun (WGS) entry which is preliminary data.</text>
</comment>
<keyword evidence="2" id="KW-1185">Reference proteome</keyword>
<gene>
    <name evidence="1" type="ORF">G4B88_023710</name>
</gene>
<proteinExistence type="predicted"/>